<evidence type="ECO:0000313" key="5">
    <source>
        <dbReference type="Proteomes" id="UP001333710"/>
    </source>
</evidence>
<dbReference type="InterPro" id="IPR006059">
    <property type="entry name" value="SBP"/>
</dbReference>
<dbReference type="GO" id="GO:0042956">
    <property type="term" value="P:maltodextrin transmembrane transport"/>
    <property type="evidence" value="ECO:0007669"/>
    <property type="project" value="TreeGrafter"/>
</dbReference>
<name>A0AA48KSP7_9ALTE</name>
<dbReference type="SUPFAM" id="SSF53850">
    <property type="entry name" value="Periplasmic binding protein-like II"/>
    <property type="match status" value="1"/>
</dbReference>
<organism evidence="4 5">
    <name type="scientific">Planctobacterium marinum</name>
    <dbReference type="NCBI Taxonomy" id="1631968"/>
    <lineage>
        <taxon>Bacteria</taxon>
        <taxon>Pseudomonadati</taxon>
        <taxon>Pseudomonadota</taxon>
        <taxon>Gammaproteobacteria</taxon>
        <taxon>Alteromonadales</taxon>
        <taxon>Alteromonadaceae</taxon>
        <taxon>Planctobacterium</taxon>
    </lineage>
</organism>
<keyword evidence="2" id="KW-0813">Transport</keyword>
<dbReference type="GO" id="GO:0015768">
    <property type="term" value="P:maltose transport"/>
    <property type="evidence" value="ECO:0007669"/>
    <property type="project" value="TreeGrafter"/>
</dbReference>
<evidence type="ECO:0000256" key="1">
    <source>
        <dbReference type="ARBA" id="ARBA00008520"/>
    </source>
</evidence>
<evidence type="ECO:0000256" key="3">
    <source>
        <dbReference type="ARBA" id="ARBA00022729"/>
    </source>
</evidence>
<dbReference type="EMBL" id="AP027272">
    <property type="protein sequence ID" value="BDX06709.1"/>
    <property type="molecule type" value="Genomic_DNA"/>
</dbReference>
<dbReference type="GO" id="GO:1901982">
    <property type="term" value="F:maltose binding"/>
    <property type="evidence" value="ECO:0007669"/>
    <property type="project" value="TreeGrafter"/>
</dbReference>
<dbReference type="Gene3D" id="3.40.190.10">
    <property type="entry name" value="Periplasmic binding protein-like II"/>
    <property type="match status" value="2"/>
</dbReference>
<keyword evidence="3" id="KW-0732">Signal</keyword>
<dbReference type="PANTHER" id="PTHR30061">
    <property type="entry name" value="MALTOSE-BINDING PERIPLASMIC PROTEIN"/>
    <property type="match status" value="1"/>
</dbReference>
<evidence type="ECO:0008006" key="6">
    <source>
        <dbReference type="Google" id="ProtNLM"/>
    </source>
</evidence>
<dbReference type="Proteomes" id="UP001333710">
    <property type="component" value="Chromosome"/>
</dbReference>
<dbReference type="Pfam" id="PF13416">
    <property type="entry name" value="SBP_bac_8"/>
    <property type="match status" value="1"/>
</dbReference>
<evidence type="ECO:0000256" key="2">
    <source>
        <dbReference type="ARBA" id="ARBA00022448"/>
    </source>
</evidence>
<accession>A0AA48KSP7</accession>
<dbReference type="KEGG" id="pmaw:MACH26_22300"/>
<sequence length="403" mass="44638">MQPPGKSVLFSTFKHCLVVVLSVITLLVLPVQSIAASQTISIASSLDDYDLSLFLEEFKQQTGINFEFATLDTSDLKTELLIRADTKTLPDVVLVPGDLLGLEMVNYSVIPKDWMSDKQPTKNLEQSTVKGAPLGIPILSGNHLMLYYNKSLVNQPATSWQALIAQQHQLEQDVELIAWSYNEMFWLIPFLGAFDALPYLDGEIRLGTTGTAQALRFYQSLAEQGVVAKECHYQCSLDKFVSGKVAYMINGSWALHAFDESLGENLGVALLPAIKGNGMVPYSSVFALAFPGDSINSDKSAALKQLARFLQSDDVQQRIWHTLRSLPSNINAINRIKDDSNSNISNYISQLELAEPMPSDPEMSIIWEALVMGFNRHQGGALDASEAAQYMQYVAEKTKKELY</sequence>
<dbReference type="GO" id="GO:0055052">
    <property type="term" value="C:ATP-binding cassette (ABC) transporter complex, substrate-binding subunit-containing"/>
    <property type="evidence" value="ECO:0007669"/>
    <property type="project" value="TreeGrafter"/>
</dbReference>
<gene>
    <name evidence="4" type="primary">mifC</name>
    <name evidence="4" type="ORF">MACH26_22300</name>
</gene>
<dbReference type="PANTHER" id="PTHR30061:SF50">
    <property type="entry name" value="MALTOSE_MALTODEXTRIN-BINDING PERIPLASMIC PROTEIN"/>
    <property type="match status" value="1"/>
</dbReference>
<comment type="similarity">
    <text evidence="1">Belongs to the bacterial solute-binding protein 1 family.</text>
</comment>
<proteinExistence type="inferred from homology"/>
<evidence type="ECO:0000313" key="4">
    <source>
        <dbReference type="EMBL" id="BDX06709.1"/>
    </source>
</evidence>
<protein>
    <recommendedName>
        <fullName evidence="6">ABC transporter substrate-binding protein</fullName>
    </recommendedName>
</protein>
<dbReference type="AlphaFoldDB" id="A0AA48KSP7"/>
<keyword evidence="5" id="KW-1185">Reference proteome</keyword>
<reference evidence="4" key="1">
    <citation type="submission" date="2023-01" db="EMBL/GenBank/DDBJ databases">
        <title>Complete genome sequence of Planctobacterium marinum strain Dej080120_11.</title>
        <authorList>
            <person name="Ueki S."/>
            <person name="Maruyama F."/>
        </authorList>
    </citation>
    <scope>NUCLEOTIDE SEQUENCE</scope>
    <source>
        <strain evidence="4">Dej080120_11</strain>
    </source>
</reference>